<reference evidence="1 2" key="1">
    <citation type="submission" date="2019-03" db="EMBL/GenBank/DDBJ databases">
        <authorList>
            <person name="Yang Y."/>
        </authorList>
    </citation>
    <scope>NUCLEOTIDE SEQUENCE [LARGE SCALE GENOMIC DNA]</scope>
    <source>
        <strain evidence="1 2">ASL-1</strain>
    </source>
</reference>
<dbReference type="RefSeq" id="WP_134379722.1">
    <property type="nucleotide sequence ID" value="NZ_SORX01000002.1"/>
</dbReference>
<dbReference type="InterPro" id="IPR008767">
    <property type="entry name" value="Phage_SPP1_head-tail_adaptor"/>
</dbReference>
<sequence length="115" mass="13554">MKPFKYNPNNHSGHFRHRVMFQKYSSGGKDPDGFPVEGWQDVKAAWAMIKTLKGTEYFSASSTQNENQMRFIIHYTEGLDEDMRILYDNREFDIESILNDEEENRTLTIIGNEKR</sequence>
<dbReference type="NCBIfam" id="TIGR01563">
    <property type="entry name" value="gp16_SPP1"/>
    <property type="match status" value="1"/>
</dbReference>
<comment type="caution">
    <text evidence="1">The sequence shown here is derived from an EMBL/GenBank/DDBJ whole genome shotgun (WGS) entry which is preliminary data.</text>
</comment>
<gene>
    <name evidence="1" type="ORF">E2626_03500</name>
</gene>
<proteinExistence type="predicted"/>
<dbReference type="InterPro" id="IPR038666">
    <property type="entry name" value="SSP1_head-tail_sf"/>
</dbReference>
<dbReference type="Gene3D" id="2.40.10.270">
    <property type="entry name" value="Bacteriophage SPP1 head-tail adaptor protein"/>
    <property type="match status" value="1"/>
</dbReference>
<organism evidence="1 2">
    <name type="scientific">Jeotgalibacillus salarius</name>
    <dbReference type="NCBI Taxonomy" id="546023"/>
    <lineage>
        <taxon>Bacteria</taxon>
        <taxon>Bacillati</taxon>
        <taxon>Bacillota</taxon>
        <taxon>Bacilli</taxon>
        <taxon>Bacillales</taxon>
        <taxon>Caryophanaceae</taxon>
        <taxon>Jeotgalibacillus</taxon>
    </lineage>
</organism>
<dbReference type="EMBL" id="SORX01000002">
    <property type="protein sequence ID" value="TFE02883.1"/>
    <property type="molecule type" value="Genomic_DNA"/>
</dbReference>
<evidence type="ECO:0000313" key="1">
    <source>
        <dbReference type="EMBL" id="TFE02883.1"/>
    </source>
</evidence>
<dbReference type="OrthoDB" id="9808209at2"/>
<name>A0A4Y8LLN3_9BACL</name>
<dbReference type="Pfam" id="PF05521">
    <property type="entry name" value="Phage_HCP"/>
    <property type="match status" value="1"/>
</dbReference>
<protein>
    <submittedName>
        <fullName evidence="1">Head-tail adaptor protein</fullName>
    </submittedName>
</protein>
<dbReference type="Proteomes" id="UP000297776">
    <property type="component" value="Unassembled WGS sequence"/>
</dbReference>
<dbReference type="AlphaFoldDB" id="A0A4Y8LLN3"/>
<evidence type="ECO:0000313" key="2">
    <source>
        <dbReference type="Proteomes" id="UP000297776"/>
    </source>
</evidence>
<accession>A0A4Y8LLN3</accession>
<keyword evidence="2" id="KW-1185">Reference proteome</keyword>